<sequence length="90" mass="10167">MFFLLLHEYVPHPGLMSSAVNWTTAFSWLCTWRVPDSRPDNTTKDLPCAWVSSTLNLSSRIKYPPAGLVWKYGEGSPDLGVVFEIQGYSE</sequence>
<evidence type="ECO:0000313" key="2">
    <source>
        <dbReference type="EMBL" id="GBN54326.1"/>
    </source>
</evidence>
<dbReference type="Proteomes" id="UP000499080">
    <property type="component" value="Unassembled WGS sequence"/>
</dbReference>
<evidence type="ECO:0000313" key="3">
    <source>
        <dbReference type="Proteomes" id="UP000499080"/>
    </source>
</evidence>
<keyword evidence="3" id="KW-1185">Reference proteome</keyword>
<evidence type="ECO:0000313" key="1">
    <source>
        <dbReference type="EMBL" id="GBN54316.1"/>
    </source>
</evidence>
<comment type="caution">
    <text evidence="1">The sequence shown here is derived from an EMBL/GenBank/DDBJ whole genome shotgun (WGS) entry which is preliminary data.</text>
</comment>
<dbReference type="EMBL" id="BGPR01012064">
    <property type="protein sequence ID" value="GBN54326.1"/>
    <property type="molecule type" value="Genomic_DNA"/>
</dbReference>
<organism evidence="1 3">
    <name type="scientific">Araneus ventricosus</name>
    <name type="common">Orbweaver spider</name>
    <name type="synonym">Epeira ventricosa</name>
    <dbReference type="NCBI Taxonomy" id="182803"/>
    <lineage>
        <taxon>Eukaryota</taxon>
        <taxon>Metazoa</taxon>
        <taxon>Ecdysozoa</taxon>
        <taxon>Arthropoda</taxon>
        <taxon>Chelicerata</taxon>
        <taxon>Arachnida</taxon>
        <taxon>Araneae</taxon>
        <taxon>Araneomorphae</taxon>
        <taxon>Entelegynae</taxon>
        <taxon>Araneoidea</taxon>
        <taxon>Araneidae</taxon>
        <taxon>Araneus</taxon>
    </lineage>
</organism>
<gene>
    <name evidence="1" type="ORF">AVEN_171735_1</name>
    <name evidence="2" type="ORF">AVEN_188182_1</name>
</gene>
<protein>
    <submittedName>
        <fullName evidence="1">Uncharacterized protein</fullName>
    </submittedName>
</protein>
<name>A0A4Y2PW16_ARAVE</name>
<accession>A0A4Y2PW16</accession>
<reference evidence="1 3" key="1">
    <citation type="journal article" date="2019" name="Sci. Rep.">
        <title>Orb-weaving spider Araneus ventricosus genome elucidates the spidroin gene catalogue.</title>
        <authorList>
            <person name="Kono N."/>
            <person name="Nakamura H."/>
            <person name="Ohtoshi R."/>
            <person name="Moran D.A.P."/>
            <person name="Shinohara A."/>
            <person name="Yoshida Y."/>
            <person name="Fujiwara M."/>
            <person name="Mori M."/>
            <person name="Tomita M."/>
            <person name="Arakawa K."/>
        </authorList>
    </citation>
    <scope>NUCLEOTIDE SEQUENCE [LARGE SCALE GENOMIC DNA]</scope>
</reference>
<dbReference type="EMBL" id="BGPR01012063">
    <property type="protein sequence ID" value="GBN54316.1"/>
    <property type="molecule type" value="Genomic_DNA"/>
</dbReference>
<proteinExistence type="predicted"/>
<dbReference type="AlphaFoldDB" id="A0A4Y2PW16"/>